<feature type="compositionally biased region" description="Basic and acidic residues" evidence="4">
    <location>
        <begin position="318"/>
        <end position="331"/>
    </location>
</feature>
<dbReference type="Gene3D" id="2.30.29.30">
    <property type="entry name" value="Pleckstrin-homology domain (PH domain)/Phosphotyrosine-binding domain (PTB)"/>
    <property type="match status" value="1"/>
</dbReference>
<feature type="compositionally biased region" description="Polar residues" evidence="4">
    <location>
        <begin position="287"/>
        <end position="296"/>
    </location>
</feature>
<dbReference type="Xenbase" id="XB-GENE-1001150">
    <property type="gene designation" value="stap2"/>
</dbReference>
<dbReference type="Bgee" id="ENSXETG00000024154">
    <property type="expression patterns" value="Expressed in liver and 11 other cell types or tissues"/>
</dbReference>
<sequence>MSRAKTPAPEHYYEEYLYKKDKNDRGFTKLWAGILGNTLCFYSNHKDLRSIDTISLENYVSLKEPGGNLSSENQFSLCMKGREIQLKAESLESREMWRAYIITIAELSSAIHFVLFVLKKNAFLLQLRIPPSLSLLPGPRLALKEALEKEIERKKKNEAEENETPSCFYNVSRMEAENLLMQNRECGNLLLRPGGNQKTLSVSTCQKFHSKDVVKHYRVMQEQEGYVIQVEPKVVCSSLANVISHFVNSSNKTLKPFVKICEYENKIAIYEQNNEDGVVTVRYAQDSPGSTKTSPLHTAPPPLPRDPPPEDDYENPDQGEKRWNSFREVSKGPRTPKPVPSSGLDEELRRKLEIRRQQIN</sequence>
<dbReference type="InterPro" id="IPR001849">
    <property type="entry name" value="PH_domain"/>
</dbReference>
<feature type="region of interest" description="Disordered" evidence="4">
    <location>
        <begin position="285"/>
        <end position="360"/>
    </location>
</feature>
<dbReference type="SMART" id="SM00233">
    <property type="entry name" value="PH"/>
    <property type="match status" value="1"/>
</dbReference>
<feature type="domain" description="SH2" evidence="5">
    <location>
        <begin position="170"/>
        <end position="261"/>
    </location>
</feature>
<dbReference type="CDD" id="cd10403">
    <property type="entry name" value="SH2_STAP1"/>
    <property type="match status" value="1"/>
</dbReference>
<dbReference type="PANTHER" id="PTHR16186">
    <property type="entry name" value="SIGNAL-TRANSDUCING ADAPTOR PROTEIN-RELATED"/>
    <property type="match status" value="1"/>
</dbReference>
<evidence type="ECO:0000259" key="6">
    <source>
        <dbReference type="PROSITE" id="PS50003"/>
    </source>
</evidence>
<evidence type="ECO:0000256" key="4">
    <source>
        <dbReference type="SAM" id="MobiDB-lite"/>
    </source>
</evidence>
<dbReference type="SUPFAM" id="SSF55550">
    <property type="entry name" value="SH2 domain"/>
    <property type="match status" value="1"/>
</dbReference>
<reference evidence="7" key="2">
    <citation type="submission" date="2011-06" db="UniProtKB">
        <authorList>
            <consortium name="Ensembl"/>
        </authorList>
    </citation>
    <scope>IDENTIFICATION</scope>
</reference>
<dbReference type="Ensembl" id="ENSXETT00000052120">
    <property type="protein sequence ID" value="ENSXETP00000052120"/>
    <property type="gene ID" value="ENSXETG00000024154"/>
</dbReference>
<dbReference type="PROSITE" id="PS50001">
    <property type="entry name" value="SH2"/>
    <property type="match status" value="1"/>
</dbReference>
<keyword evidence="1" id="KW-0597">Phosphoprotein</keyword>
<dbReference type="SUPFAM" id="SSF50729">
    <property type="entry name" value="PH domain-like"/>
    <property type="match status" value="1"/>
</dbReference>
<proteinExistence type="predicted"/>
<evidence type="ECO:0000256" key="2">
    <source>
        <dbReference type="ARBA" id="ARBA00022999"/>
    </source>
</evidence>
<evidence type="ECO:0000256" key="3">
    <source>
        <dbReference type="PROSITE-ProRule" id="PRU00191"/>
    </source>
</evidence>
<dbReference type="InterPro" id="IPR035877">
    <property type="entry name" value="STAP1_SH2"/>
</dbReference>
<accession>F6YQG2</accession>
<feature type="compositionally biased region" description="Basic and acidic residues" evidence="4">
    <location>
        <begin position="346"/>
        <end position="360"/>
    </location>
</feature>
<evidence type="ECO:0000256" key="1">
    <source>
        <dbReference type="ARBA" id="ARBA00022553"/>
    </source>
</evidence>
<dbReference type="Pfam" id="PF00017">
    <property type="entry name" value="SH2"/>
    <property type="match status" value="1"/>
</dbReference>
<dbReference type="FunCoup" id="F6YQG2">
    <property type="interactions" value="365"/>
</dbReference>
<dbReference type="InterPro" id="IPR036860">
    <property type="entry name" value="SH2_dom_sf"/>
</dbReference>
<dbReference type="Pfam" id="PF00169">
    <property type="entry name" value="PH"/>
    <property type="match status" value="1"/>
</dbReference>
<reference evidence="7" key="1">
    <citation type="journal article" date="2010" name="Science">
        <title>The genome of the Western clawed frog Xenopus tropicalis.</title>
        <authorList>
            <person name="Hellsten U."/>
            <person name="Harland R.M."/>
            <person name="Gilchrist M.J."/>
            <person name="Hendrix D."/>
            <person name="Jurka J."/>
            <person name="Kapitonov V."/>
            <person name="Ovcharenko I."/>
            <person name="Putnam N.H."/>
            <person name="Shu S."/>
            <person name="Taher L."/>
            <person name="Blitz I.L."/>
            <person name="Blumberg B."/>
            <person name="Dichmann D.S."/>
            <person name="Dubchak I."/>
            <person name="Amaya E."/>
            <person name="Detter J.C."/>
            <person name="Fletcher R."/>
            <person name="Gerhard D.S."/>
            <person name="Goodstein D."/>
            <person name="Graves T."/>
            <person name="Grigoriev I.V."/>
            <person name="Grimwood J."/>
            <person name="Kawashima T."/>
            <person name="Lindquist E."/>
            <person name="Lucas S.M."/>
            <person name="Mead P.E."/>
            <person name="Mitros T."/>
            <person name="Ogino H."/>
            <person name="Ohta Y."/>
            <person name="Poliakov A.V."/>
            <person name="Pollet N."/>
            <person name="Robert J."/>
            <person name="Salamov A."/>
            <person name="Sater A.K."/>
            <person name="Schmutz J."/>
            <person name="Terry A."/>
            <person name="Vize P.D."/>
            <person name="Warren W.C."/>
            <person name="Wells D."/>
            <person name="Wills A."/>
            <person name="Wilson R.K."/>
            <person name="Zimmerman L.B."/>
            <person name="Zorn A.M."/>
            <person name="Grainger R."/>
            <person name="Grammer T."/>
            <person name="Khokha M.K."/>
            <person name="Richardson P.M."/>
            <person name="Rokhsar D.S."/>
        </authorList>
    </citation>
    <scope>NUCLEOTIDE SEQUENCE [LARGE SCALE GENOMIC DNA]</scope>
    <source>
        <strain evidence="7">Nigerian</strain>
    </source>
</reference>
<dbReference type="InParanoid" id="F6YQG2"/>
<gene>
    <name evidence="7" type="primary">stap2</name>
</gene>
<dbReference type="HOGENOM" id="CLU_043957_1_0_1"/>
<dbReference type="PANTHER" id="PTHR16186:SF11">
    <property type="entry name" value="SIGNAL-TRANSDUCING ADAPTOR PROTEIN 2"/>
    <property type="match status" value="1"/>
</dbReference>
<dbReference type="GeneTree" id="ENSGT00530000063841"/>
<evidence type="ECO:0000259" key="5">
    <source>
        <dbReference type="PROSITE" id="PS50001"/>
    </source>
</evidence>
<name>F6YQG2_XENTR</name>
<feature type="domain" description="PH" evidence="6">
    <location>
        <begin position="10"/>
        <end position="106"/>
    </location>
</feature>
<dbReference type="Gene3D" id="3.30.505.10">
    <property type="entry name" value="SH2 domain"/>
    <property type="match status" value="1"/>
</dbReference>
<protein>
    <submittedName>
        <fullName evidence="7">Signal transducing adaptor family member 2</fullName>
    </submittedName>
</protein>
<organism evidence="7">
    <name type="scientific">Xenopus tropicalis</name>
    <name type="common">Western clawed frog</name>
    <name type="synonym">Silurana tropicalis</name>
    <dbReference type="NCBI Taxonomy" id="8364"/>
    <lineage>
        <taxon>Eukaryota</taxon>
        <taxon>Metazoa</taxon>
        <taxon>Chordata</taxon>
        <taxon>Craniata</taxon>
        <taxon>Vertebrata</taxon>
        <taxon>Euteleostomi</taxon>
        <taxon>Amphibia</taxon>
        <taxon>Batrachia</taxon>
        <taxon>Anura</taxon>
        <taxon>Pipoidea</taxon>
        <taxon>Pipidae</taxon>
        <taxon>Xenopodinae</taxon>
        <taxon>Xenopus</taxon>
        <taxon>Silurana</taxon>
    </lineage>
</organism>
<dbReference type="GO" id="GO:0035591">
    <property type="term" value="F:signaling adaptor activity"/>
    <property type="evidence" value="ECO:0007669"/>
    <property type="project" value="InterPro"/>
</dbReference>
<dbReference type="InterPro" id="IPR039111">
    <property type="entry name" value="STAP1/STAP2"/>
</dbReference>
<evidence type="ECO:0000313" key="7">
    <source>
        <dbReference type="Ensembl" id="ENSXETP00000052120"/>
    </source>
</evidence>
<dbReference type="SMART" id="SM00252">
    <property type="entry name" value="SH2"/>
    <property type="match status" value="1"/>
</dbReference>
<dbReference type="AlphaFoldDB" id="F6YQG2"/>
<dbReference type="PROSITE" id="PS50003">
    <property type="entry name" value="PH_DOMAIN"/>
    <property type="match status" value="1"/>
</dbReference>
<dbReference type="InterPro" id="IPR000980">
    <property type="entry name" value="SH2"/>
</dbReference>
<dbReference type="InterPro" id="IPR011993">
    <property type="entry name" value="PH-like_dom_sf"/>
</dbReference>
<keyword evidence="2 3" id="KW-0727">SH2 domain</keyword>
<dbReference type="eggNOG" id="ENOG502QURW">
    <property type="taxonomic scope" value="Eukaryota"/>
</dbReference>